<gene>
    <name evidence="1" type="ORF">Terrestrivirus2_6</name>
</gene>
<dbReference type="EMBL" id="MK071980">
    <property type="protein sequence ID" value="AYV75498.1"/>
    <property type="molecule type" value="Genomic_DNA"/>
</dbReference>
<accession>A0A3G4ZKY4</accession>
<name>A0A3G4ZKY4_9VIRU</name>
<dbReference type="InterPro" id="IPR043822">
    <property type="entry name" value="EsV_1_7_cys"/>
</dbReference>
<dbReference type="Gene3D" id="6.10.140.110">
    <property type="match status" value="3"/>
</dbReference>
<evidence type="ECO:0000313" key="1">
    <source>
        <dbReference type="EMBL" id="AYV75498.1"/>
    </source>
</evidence>
<evidence type="ECO:0008006" key="2">
    <source>
        <dbReference type="Google" id="ProtNLM"/>
    </source>
</evidence>
<dbReference type="Pfam" id="PF19114">
    <property type="entry name" value="EsV_1_7_cys"/>
    <property type="match status" value="10"/>
</dbReference>
<proteinExistence type="predicted"/>
<dbReference type="SMART" id="SM01425">
    <property type="entry name" value="EsV_1_7"/>
    <property type="match status" value="10"/>
</dbReference>
<sequence length="572" mass="66290">MNVDTNKKRKDNSCKCTEINCNKKAIFKFKEQKVIYCSEHKREGMISTKNRMCMEIGCQNVPRYNISTQTTGIYCAKHKKPNMINVKSEICIEPNCGKQPSFNTEGLNKALYCASHKKEKMVMILRSGKCIETSCKKRATFNVLGEIKMIYCLDHKKEGMISVSKRCTEKDCIKIATFNVLGKTKGIYCSDHKKQNMINVTNRKCMELGCQLRPTFNILGKTKGIYCSEHKKINMTNVVSKKCVEPECKNLPSYNFPGQSKKLYCASHKKTDMVNIVNKICIEVGCNKLANFNTVEEKGGIYCLKHKKSDMINVKSRTCIENNCRTRPYYGIPGTSPQYCSKHKKTNTIINPKIKCVIEKCGEIAIYGTNKKQQRCEQHKDENDINLIEKECKSCKLPNILGSNNNCYFCDPVNIAKFRLAKQNQVKTYLDQHDYKYISCDKAINNSECIKERPDFLFDCKTHYIVLEVDENQHKDRICECEFTRMINISQALGMQTIFIRYNPDTYIVNNKKQESNHSKRMPELDMFLKYYINIKMNELKEQGFLSVLYLFFDDYNKTTIKPQTLLEFEKV</sequence>
<protein>
    <recommendedName>
        <fullName evidence="2">Endonuclease</fullName>
    </recommendedName>
</protein>
<organism evidence="1">
    <name type="scientific">Terrestrivirus sp</name>
    <dbReference type="NCBI Taxonomy" id="2487775"/>
    <lineage>
        <taxon>Viruses</taxon>
        <taxon>Varidnaviria</taxon>
        <taxon>Bamfordvirae</taxon>
        <taxon>Nucleocytoviricota</taxon>
        <taxon>Megaviricetes</taxon>
        <taxon>Imitervirales</taxon>
        <taxon>Mimiviridae</taxon>
        <taxon>Klosneuvirinae</taxon>
    </lineage>
</organism>
<reference evidence="1" key="1">
    <citation type="submission" date="2018-10" db="EMBL/GenBank/DDBJ databases">
        <title>Hidden diversity of soil giant viruses.</title>
        <authorList>
            <person name="Schulz F."/>
            <person name="Alteio L."/>
            <person name="Goudeau D."/>
            <person name="Ryan E.M."/>
            <person name="Malmstrom R.R."/>
            <person name="Blanchard J."/>
            <person name="Woyke T."/>
        </authorList>
    </citation>
    <scope>NUCLEOTIDE SEQUENCE</scope>
    <source>
        <strain evidence="1">TEV1</strain>
    </source>
</reference>